<feature type="compositionally biased region" description="Low complexity" evidence="1">
    <location>
        <begin position="57"/>
        <end position="72"/>
    </location>
</feature>
<feature type="compositionally biased region" description="Basic and acidic residues" evidence="1">
    <location>
        <begin position="115"/>
        <end position="125"/>
    </location>
</feature>
<name>A0A1X7D5S9_TRICW</name>
<reference evidence="3" key="1">
    <citation type="submission" date="2017-04" db="EMBL/GenBank/DDBJ databases">
        <authorList>
            <person name="Varghese N."/>
            <person name="Submissions S."/>
        </authorList>
    </citation>
    <scope>NUCLEOTIDE SEQUENCE [LARGE SCALE GENOMIC DNA]</scope>
    <source>
        <strain evidence="3">Ballard 720</strain>
    </source>
</reference>
<dbReference type="AlphaFoldDB" id="A0A1X7D5S9"/>
<feature type="compositionally biased region" description="Basic and acidic residues" evidence="1">
    <location>
        <begin position="21"/>
        <end position="40"/>
    </location>
</feature>
<keyword evidence="3" id="KW-1185">Reference proteome</keyword>
<gene>
    <name evidence="2" type="ORF">SAMN06295900_102434</name>
</gene>
<evidence type="ECO:0000256" key="1">
    <source>
        <dbReference type="SAM" id="MobiDB-lite"/>
    </source>
</evidence>
<evidence type="ECO:0008006" key="4">
    <source>
        <dbReference type="Google" id="ProtNLM"/>
    </source>
</evidence>
<evidence type="ECO:0000313" key="3">
    <source>
        <dbReference type="Proteomes" id="UP000192911"/>
    </source>
</evidence>
<organism evidence="2 3">
    <name type="scientific">Trinickia caryophylli</name>
    <name type="common">Paraburkholderia caryophylli</name>
    <dbReference type="NCBI Taxonomy" id="28094"/>
    <lineage>
        <taxon>Bacteria</taxon>
        <taxon>Pseudomonadati</taxon>
        <taxon>Pseudomonadota</taxon>
        <taxon>Betaproteobacteria</taxon>
        <taxon>Burkholderiales</taxon>
        <taxon>Burkholderiaceae</taxon>
        <taxon>Trinickia</taxon>
    </lineage>
</organism>
<feature type="compositionally biased region" description="Low complexity" evidence="1">
    <location>
        <begin position="41"/>
        <end position="50"/>
    </location>
</feature>
<feature type="compositionally biased region" description="Polar residues" evidence="1">
    <location>
        <begin position="7"/>
        <end position="20"/>
    </location>
</feature>
<accession>A0A1X7D5S9</accession>
<evidence type="ECO:0000313" key="2">
    <source>
        <dbReference type="EMBL" id="SMF09438.1"/>
    </source>
</evidence>
<sequence>MRRINFFRSTAEPSWSNNERTGNDQRTRGSEHDDPARTDPDSGSSPRPRSFAADSNAPLSRLSRSKSLPARLDAAATQVEAPRPRRPIDAGSRPGRGAFSDESMNAEAPGRHRGRAEASDDHRIEIGSPRDTPAQNPDGEGPSAHSSSSMAELAKGFARMSDVRTLLSRADDREFVADLRTRSSGDDDDGARLDRLSAHVGALKARIDEAGLGEALSARFKKRLDEVSDTLVALRTDKPLHERAMKIVGLNLLLAPLPLIVPLMTRPRQQKTEAEIAALMAKAMVEGVGMIRTPTTDANLIKDRAMARYFANTVQALEFALPTFVGSLRFLNENAPFNVAAGVLSTGALFGGFLSKEIRDKYNLWRKGAVYPDLRAAGRQFSPETRAALAAVRETLESDKGALNAGKAAFVADDRRELSPYVAKQVTIAVNAYQRLADELADALGLEPATSPAENVDRSAKLALALFSTAVCVATTVLMLPDKIGTVDLASDAAFTAALMFSLMADKNVSRKDALEEFKTFVGLSLVMLAVLAVNKAAHDFIEHGTSGLLVGSITMAALNLTMPGPVGHASAQAIERLLGAKPSDLVATLKDIGHRVYQMFARPAARTSSVRIEELPADLEGGLPV</sequence>
<proteinExistence type="predicted"/>
<protein>
    <recommendedName>
        <fullName evidence="4">Type III effector protein</fullName>
    </recommendedName>
</protein>
<feature type="region of interest" description="Disordered" evidence="1">
    <location>
        <begin position="1"/>
        <end position="151"/>
    </location>
</feature>
<dbReference type="EMBL" id="FXAH01000002">
    <property type="protein sequence ID" value="SMF09438.1"/>
    <property type="molecule type" value="Genomic_DNA"/>
</dbReference>
<dbReference type="Proteomes" id="UP000192911">
    <property type="component" value="Unassembled WGS sequence"/>
</dbReference>